<name>F6FQ97_ISOV2</name>
<dbReference type="Gene3D" id="3.40.50.1820">
    <property type="entry name" value="alpha/beta hydrolase"/>
    <property type="match status" value="1"/>
</dbReference>
<gene>
    <name evidence="3" type="ordered locus">Isova_0032</name>
</gene>
<accession>F6FQ97</accession>
<dbReference type="AlphaFoldDB" id="F6FQ97"/>
<organism evidence="4">
    <name type="scientific">Isoptericola variabilis (strain 225)</name>
    <dbReference type="NCBI Taxonomy" id="743718"/>
    <lineage>
        <taxon>Bacteria</taxon>
        <taxon>Bacillati</taxon>
        <taxon>Actinomycetota</taxon>
        <taxon>Actinomycetes</taxon>
        <taxon>Micrococcales</taxon>
        <taxon>Promicromonosporaceae</taxon>
        <taxon>Isoptericola</taxon>
    </lineage>
</organism>
<dbReference type="STRING" id="743718.Isova_0032"/>
<dbReference type="InterPro" id="IPR029058">
    <property type="entry name" value="AB_hydrolase_fold"/>
</dbReference>
<keyword evidence="4" id="KW-1185">Reference proteome</keyword>
<dbReference type="eggNOG" id="COG2267">
    <property type="taxonomic scope" value="Bacteria"/>
</dbReference>
<dbReference type="InterPro" id="IPR050266">
    <property type="entry name" value="AB_hydrolase_sf"/>
</dbReference>
<evidence type="ECO:0000256" key="1">
    <source>
        <dbReference type="SAM" id="MobiDB-lite"/>
    </source>
</evidence>
<dbReference type="HOGENOM" id="CLU_051796_0_0_11"/>
<dbReference type="GO" id="GO:0016787">
    <property type="term" value="F:hydrolase activity"/>
    <property type="evidence" value="ECO:0007669"/>
    <property type="project" value="UniProtKB-KW"/>
</dbReference>
<evidence type="ECO:0000313" key="4">
    <source>
        <dbReference type="Proteomes" id="UP000009236"/>
    </source>
</evidence>
<dbReference type="InterPro" id="IPR022742">
    <property type="entry name" value="Hydrolase_4"/>
</dbReference>
<feature type="domain" description="Serine aminopeptidase S33" evidence="2">
    <location>
        <begin position="61"/>
        <end position="263"/>
    </location>
</feature>
<keyword evidence="3" id="KW-0378">Hydrolase</keyword>
<feature type="region of interest" description="Disordered" evidence="1">
    <location>
        <begin position="356"/>
        <end position="380"/>
    </location>
</feature>
<evidence type="ECO:0000259" key="2">
    <source>
        <dbReference type="Pfam" id="PF12146"/>
    </source>
</evidence>
<proteinExistence type="predicted"/>
<evidence type="ECO:0000313" key="3">
    <source>
        <dbReference type="EMBL" id="AEG42850.1"/>
    </source>
</evidence>
<sequence length="380" mass="42399">MSDVATEVTTGPTIWVPDVLPGFEQFTLELTEDVEGPVVATLVRRARDAARADVPDAGVDVLYVHGWTDYFFQTHLADFWESLGVRFHALDLRKYGRSLREHQTPGFVLSLKTYDEDVEAALAVLGHGPDAVTDRRLVLMGHSTGGLVLSLWTAYHPGRVAGLVLNSPWLEFQTRQVGRRMLEPGVRAQAALAPRSHLVNVDLGYYIRTVSNRFEGEWDIDPRFRPDEGWRATPGWLAAIFRGQERVRRGLGIEAPVLVLLSAASTPPVRWSEAMRRTDTVLDVVGIARRVPRLGSVVTLVQVDGALHDVTLSAPEVRDVVWRETARWFHGYVGARPAPEPEPEPEPEPAWVARLRGWLTGRGPSPAPDRRRSRTTDPSR</sequence>
<dbReference type="KEGG" id="iva:Isova_0032"/>
<dbReference type="Proteomes" id="UP000009236">
    <property type="component" value="Chromosome"/>
</dbReference>
<dbReference type="RefSeq" id="WP_013837245.1">
    <property type="nucleotide sequence ID" value="NC_015588.1"/>
</dbReference>
<dbReference type="PANTHER" id="PTHR43798">
    <property type="entry name" value="MONOACYLGLYCEROL LIPASE"/>
    <property type="match status" value="1"/>
</dbReference>
<reference evidence="3 4" key="1">
    <citation type="submission" date="2011-05" db="EMBL/GenBank/DDBJ databases">
        <title>Complete sequence of Isoptericola variabilis 225.</title>
        <authorList>
            <consortium name="US DOE Joint Genome Institute"/>
            <person name="Lucas S."/>
            <person name="Han J."/>
            <person name="Lapidus A."/>
            <person name="Cheng J.-F."/>
            <person name="Goodwin L."/>
            <person name="Pitluck S."/>
            <person name="Peters L."/>
            <person name="Mikhailova N."/>
            <person name="Zeytun A."/>
            <person name="Han C."/>
            <person name="Tapia R."/>
            <person name="Land M."/>
            <person name="Hauser L."/>
            <person name="Kyrpides N."/>
            <person name="Ivanova N."/>
            <person name="Pagani I."/>
            <person name="Siebers A."/>
            <person name="Allgaier M."/>
            <person name="Thelen M."/>
            <person name="Hugenholtz P."/>
            <person name="Gladden J."/>
            <person name="Woyke T."/>
        </authorList>
    </citation>
    <scope>NUCLEOTIDE SEQUENCE [LARGE SCALE GENOMIC DNA]</scope>
    <source>
        <strain evidence="4">225</strain>
    </source>
</reference>
<protein>
    <submittedName>
        <fullName evidence="3">Alpha/beta hydrolase fold protein</fullName>
    </submittedName>
</protein>
<dbReference type="SUPFAM" id="SSF53474">
    <property type="entry name" value="alpha/beta-Hydrolases"/>
    <property type="match status" value="1"/>
</dbReference>
<feature type="compositionally biased region" description="Basic and acidic residues" evidence="1">
    <location>
        <begin position="368"/>
        <end position="380"/>
    </location>
</feature>
<dbReference type="EMBL" id="CP002810">
    <property type="protein sequence ID" value="AEG42850.1"/>
    <property type="molecule type" value="Genomic_DNA"/>
</dbReference>
<dbReference type="Pfam" id="PF12146">
    <property type="entry name" value="Hydrolase_4"/>
    <property type="match status" value="1"/>
</dbReference>